<dbReference type="Proteomes" id="UP000178256">
    <property type="component" value="Unassembled WGS sequence"/>
</dbReference>
<dbReference type="GO" id="GO:0006096">
    <property type="term" value="P:glycolytic process"/>
    <property type="evidence" value="ECO:0007669"/>
    <property type="project" value="UniProtKB-KW"/>
</dbReference>
<dbReference type="STRING" id="1802697.A2925_00575"/>
<reference evidence="6 7" key="1">
    <citation type="journal article" date="2016" name="Nat. Commun.">
        <title>Thousands of microbial genomes shed light on interconnected biogeochemical processes in an aquifer system.</title>
        <authorList>
            <person name="Anantharaman K."/>
            <person name="Brown C.T."/>
            <person name="Hug L.A."/>
            <person name="Sharon I."/>
            <person name="Castelle C.J."/>
            <person name="Probst A.J."/>
            <person name="Thomas B.C."/>
            <person name="Singh A."/>
            <person name="Wilkins M.J."/>
            <person name="Karaoz U."/>
            <person name="Brodie E.L."/>
            <person name="Williams K.H."/>
            <person name="Hubbard S.S."/>
            <person name="Banfield J.F."/>
        </authorList>
    </citation>
    <scope>NUCLEOTIDE SEQUENCE [LARGE SCALE GENOMIC DNA]</scope>
</reference>
<proteinExistence type="inferred from homology"/>
<evidence type="ECO:0000313" key="6">
    <source>
        <dbReference type="EMBL" id="OGN26103.1"/>
    </source>
</evidence>
<keyword evidence="3" id="KW-0324">Glycolysis</keyword>
<evidence type="ECO:0000256" key="4">
    <source>
        <dbReference type="ARBA" id="ARBA00023235"/>
    </source>
</evidence>
<dbReference type="PANTHER" id="PTHR11931">
    <property type="entry name" value="PHOSPHOGLYCERATE MUTASE"/>
    <property type="match status" value="1"/>
</dbReference>
<dbReference type="Pfam" id="PF00300">
    <property type="entry name" value="His_Phos_1"/>
    <property type="match status" value="1"/>
</dbReference>
<comment type="similarity">
    <text evidence="1">Belongs to the phosphoglycerate mutase family. BPG-dependent PGAM subfamily.</text>
</comment>
<dbReference type="SMART" id="SM00855">
    <property type="entry name" value="PGAM"/>
    <property type="match status" value="1"/>
</dbReference>
<dbReference type="InterPro" id="IPR029033">
    <property type="entry name" value="His_PPase_superfam"/>
</dbReference>
<comment type="caution">
    <text evidence="6">The sequence shown here is derived from an EMBL/GenBank/DDBJ whole genome shotgun (WGS) entry which is preliminary data.</text>
</comment>
<feature type="binding site" evidence="5">
    <location>
        <begin position="14"/>
        <end position="21"/>
    </location>
    <ligand>
        <name>substrate</name>
    </ligand>
</feature>
<dbReference type="InterPro" id="IPR013078">
    <property type="entry name" value="His_Pase_superF_clade-1"/>
</dbReference>
<evidence type="ECO:0000256" key="2">
    <source>
        <dbReference type="ARBA" id="ARBA00012028"/>
    </source>
</evidence>
<keyword evidence="4" id="KW-0413">Isomerase</keyword>
<feature type="binding site" evidence="5">
    <location>
        <position position="82"/>
    </location>
    <ligand>
        <name>substrate</name>
    </ligand>
</feature>
<dbReference type="InterPro" id="IPR001345">
    <property type="entry name" value="PG/BPGM_mutase_AS"/>
</dbReference>
<sequence length="275" mass="31868">MEMPMLPIDIVLVRHGQSEGNKANKASRRGDNQFFTPDFRDKHSRDFRLTDKGVEQAKAAGKWLKTNVPMPLDRAYVSDYIRAKETAAYLDLPNACWRVEFHLRERDMALMDNCPEDEKAKLFSLEKEQHERDPFLSYPAGGGESIALLCLRLKAGMITHWARECPDKRIIAVCHGHVMRVIQLEFEDLGHDDFIRLDKSEKPNEAIRNCQILWYTRRDPKTQKLHPHLVAVRSVCPLNTTTGLTEDSGWQEIVRNRYSNEDLLNEVSKYPRHIS</sequence>
<dbReference type="InterPro" id="IPR005952">
    <property type="entry name" value="Phosphogly_mut1"/>
</dbReference>
<dbReference type="SUPFAM" id="SSF53254">
    <property type="entry name" value="Phosphoglycerate mutase-like"/>
    <property type="match status" value="1"/>
</dbReference>
<protein>
    <recommendedName>
        <fullName evidence="2">phosphoglycerate mutase (2,3-diphosphoglycerate-dependent)</fullName>
        <ecNumber evidence="2">5.4.2.11</ecNumber>
    </recommendedName>
</protein>
<organism evidence="6 7">
    <name type="scientific">Candidatus Yanofskybacteria bacterium RIFCSPLOWO2_01_FULL_44_22</name>
    <dbReference type="NCBI Taxonomy" id="1802697"/>
    <lineage>
        <taxon>Bacteria</taxon>
        <taxon>Candidatus Yanofskyibacteriota</taxon>
    </lineage>
</organism>
<dbReference type="EC" id="5.4.2.11" evidence="2"/>
<dbReference type="GO" id="GO:0004619">
    <property type="term" value="F:phosphoglycerate mutase activity"/>
    <property type="evidence" value="ECO:0007669"/>
    <property type="project" value="UniProtKB-EC"/>
</dbReference>
<gene>
    <name evidence="6" type="ORF">A2925_00575</name>
</gene>
<dbReference type="CDD" id="cd07067">
    <property type="entry name" value="HP_PGM_like"/>
    <property type="match status" value="1"/>
</dbReference>
<accession>A0A1F8GL97</accession>
<dbReference type="PROSITE" id="PS00175">
    <property type="entry name" value="PG_MUTASE"/>
    <property type="match status" value="1"/>
</dbReference>
<dbReference type="AlphaFoldDB" id="A0A1F8GL97"/>
<evidence type="ECO:0000256" key="1">
    <source>
        <dbReference type="ARBA" id="ARBA00006717"/>
    </source>
</evidence>
<dbReference type="EMBL" id="MGKL01000010">
    <property type="protein sequence ID" value="OGN26103.1"/>
    <property type="molecule type" value="Genomic_DNA"/>
</dbReference>
<dbReference type="Gene3D" id="3.40.50.1240">
    <property type="entry name" value="Phosphoglycerate mutase-like"/>
    <property type="match status" value="1"/>
</dbReference>
<evidence type="ECO:0000256" key="5">
    <source>
        <dbReference type="PIRSR" id="PIRSR613078-2"/>
    </source>
</evidence>
<name>A0A1F8GL97_9BACT</name>
<evidence type="ECO:0000256" key="3">
    <source>
        <dbReference type="ARBA" id="ARBA00023152"/>
    </source>
</evidence>
<evidence type="ECO:0000313" key="7">
    <source>
        <dbReference type="Proteomes" id="UP000178256"/>
    </source>
</evidence>